<evidence type="ECO:0000256" key="10">
    <source>
        <dbReference type="ARBA" id="ARBA00022989"/>
    </source>
</evidence>
<evidence type="ECO:0000259" key="15">
    <source>
        <dbReference type="Pfam" id="PF01292"/>
    </source>
</evidence>
<keyword evidence="17" id="KW-1185">Reference proteome</keyword>
<evidence type="ECO:0000313" key="16">
    <source>
        <dbReference type="EMBL" id="RDU71617.1"/>
    </source>
</evidence>
<organism evidence="16 17">
    <name type="scientific">Helicobacter anseris</name>
    <dbReference type="NCBI Taxonomy" id="375926"/>
    <lineage>
        <taxon>Bacteria</taxon>
        <taxon>Pseudomonadati</taxon>
        <taxon>Campylobacterota</taxon>
        <taxon>Epsilonproteobacteria</taxon>
        <taxon>Campylobacterales</taxon>
        <taxon>Helicobacteraceae</taxon>
        <taxon>Helicobacter</taxon>
    </lineage>
</organism>
<comment type="caution">
    <text evidence="16">The sequence shown here is derived from an EMBL/GenBank/DDBJ whole genome shotgun (WGS) entry which is preliminary data.</text>
</comment>
<evidence type="ECO:0000256" key="3">
    <source>
        <dbReference type="ARBA" id="ARBA00010747"/>
    </source>
</evidence>
<dbReference type="GO" id="GO:0005886">
    <property type="term" value="C:plasma membrane"/>
    <property type="evidence" value="ECO:0007669"/>
    <property type="project" value="UniProtKB-SubCell"/>
</dbReference>
<feature type="transmembrane region" description="Helical" evidence="13">
    <location>
        <begin position="140"/>
        <end position="162"/>
    </location>
</feature>
<reference evidence="16 17" key="1">
    <citation type="submission" date="2018-04" db="EMBL/GenBank/DDBJ databases">
        <title>Novel Campyloabacter and Helicobacter Species and Strains.</title>
        <authorList>
            <person name="Mannion A.J."/>
            <person name="Shen Z."/>
            <person name="Fox J.G."/>
        </authorList>
    </citation>
    <scope>NUCLEOTIDE SEQUENCE [LARGE SCALE GENOMIC DNA]</scope>
    <source>
        <strain evidence="16 17">MIT 04-9362</strain>
    </source>
</reference>
<proteinExistence type="inferred from homology"/>
<feature type="transmembrane region" description="Helical" evidence="13">
    <location>
        <begin position="236"/>
        <end position="257"/>
    </location>
</feature>
<dbReference type="Pfam" id="PF01292">
    <property type="entry name" value="Ni_hydr_CYTB"/>
    <property type="match status" value="1"/>
</dbReference>
<protein>
    <submittedName>
        <fullName evidence="16">Formate dehydrogenase subunit gamma</fullName>
    </submittedName>
</protein>
<evidence type="ECO:0000256" key="14">
    <source>
        <dbReference type="SAM" id="SignalP"/>
    </source>
</evidence>
<keyword evidence="12 13" id="KW-0472">Membrane</keyword>
<keyword evidence="8" id="KW-0479">Metal-binding</keyword>
<keyword evidence="6" id="KW-0349">Heme</keyword>
<dbReference type="SUPFAM" id="SSF81342">
    <property type="entry name" value="Transmembrane di-heme cytochromes"/>
    <property type="match status" value="1"/>
</dbReference>
<evidence type="ECO:0000256" key="6">
    <source>
        <dbReference type="ARBA" id="ARBA00022617"/>
    </source>
</evidence>
<evidence type="ECO:0000256" key="2">
    <source>
        <dbReference type="ARBA" id="ARBA00004651"/>
    </source>
</evidence>
<feature type="chain" id="PRO_5017806044" evidence="14">
    <location>
        <begin position="21"/>
        <end position="326"/>
    </location>
</feature>
<evidence type="ECO:0000256" key="4">
    <source>
        <dbReference type="ARBA" id="ARBA00022448"/>
    </source>
</evidence>
<dbReference type="GO" id="GO:0036397">
    <property type="term" value="F:formate dehydrogenase (quinone) activity"/>
    <property type="evidence" value="ECO:0007669"/>
    <property type="project" value="TreeGrafter"/>
</dbReference>
<evidence type="ECO:0000256" key="9">
    <source>
        <dbReference type="ARBA" id="ARBA00022982"/>
    </source>
</evidence>
<evidence type="ECO:0000256" key="13">
    <source>
        <dbReference type="SAM" id="Phobius"/>
    </source>
</evidence>
<keyword evidence="5" id="KW-1003">Cell membrane</keyword>
<keyword evidence="11" id="KW-0408">Iron</keyword>
<sequence>MQKLKVFLFALLMCISLGFGNDKQVDFSYNEKIYGAPQIEAIKGWGIDSPTSGVVSGSVLQMQGVGIELADNGEKISGIRGWRGLGEGFTILQNKFFAPIFFAILILVPLAFFGHNRIVGVKRFDHHGRKFKVFSKYNIIVHWGAAIPFVLICITGLMMMFGDKLGGGMPIRLAKNLHFLATWIFLIFGILMFLMWVKPAMFKLYDIGWLKIMGGYLSNEKREVPAGKFNAGQKMWFWLCTLGGFAMAITGLIMHYFYGDINTLRLMAIIHNVLGFGVLAMLITHIYMAVFAIEGAIEAILNGHMAEEELALMHSYYYKELIGEQK</sequence>
<comment type="cofactor">
    <cofactor evidence="1">
        <name>heme</name>
        <dbReference type="ChEBI" id="CHEBI:30413"/>
    </cofactor>
</comment>
<dbReference type="EMBL" id="NXLX01000026">
    <property type="protein sequence ID" value="RDU71617.1"/>
    <property type="molecule type" value="Genomic_DNA"/>
</dbReference>
<dbReference type="GO" id="GO:0008863">
    <property type="term" value="F:formate dehydrogenase (NAD+) activity"/>
    <property type="evidence" value="ECO:0007669"/>
    <property type="project" value="InterPro"/>
</dbReference>
<comment type="subcellular location">
    <subcellularLocation>
        <location evidence="2">Cell membrane</location>
        <topology evidence="2">Multi-pass membrane protein</topology>
    </subcellularLocation>
</comment>
<keyword evidence="10 13" id="KW-1133">Transmembrane helix</keyword>
<feature type="transmembrane region" description="Helical" evidence="13">
    <location>
        <begin position="269"/>
        <end position="293"/>
    </location>
</feature>
<feature type="transmembrane region" description="Helical" evidence="13">
    <location>
        <begin position="177"/>
        <end position="197"/>
    </location>
</feature>
<keyword evidence="14" id="KW-0732">Signal</keyword>
<feature type="transmembrane region" description="Helical" evidence="13">
    <location>
        <begin position="96"/>
        <end position="119"/>
    </location>
</feature>
<dbReference type="PANTHER" id="PTHR30074:SF6">
    <property type="entry name" value="FORMATE DEHYDROGENASE GAMMA SUBUNIT"/>
    <property type="match status" value="1"/>
</dbReference>
<dbReference type="Proteomes" id="UP000256695">
    <property type="component" value="Unassembled WGS sequence"/>
</dbReference>
<dbReference type="GO" id="GO:0009055">
    <property type="term" value="F:electron transfer activity"/>
    <property type="evidence" value="ECO:0007669"/>
    <property type="project" value="InterPro"/>
</dbReference>
<feature type="signal peptide" evidence="14">
    <location>
        <begin position="1"/>
        <end position="20"/>
    </location>
</feature>
<dbReference type="InterPro" id="IPR016174">
    <property type="entry name" value="Di-haem_cyt_TM"/>
</dbReference>
<name>A0A3D8J280_9HELI</name>
<dbReference type="NCBIfam" id="TIGR01583">
    <property type="entry name" value="formate-DH-gamm"/>
    <property type="match status" value="1"/>
</dbReference>
<keyword evidence="9" id="KW-0249">Electron transport</keyword>
<keyword evidence="7 13" id="KW-0812">Transmembrane</keyword>
<evidence type="ECO:0000256" key="1">
    <source>
        <dbReference type="ARBA" id="ARBA00001971"/>
    </source>
</evidence>
<dbReference type="InterPro" id="IPR051817">
    <property type="entry name" value="FDH_cytochrome_b556_subunit"/>
</dbReference>
<evidence type="ECO:0000313" key="17">
    <source>
        <dbReference type="Proteomes" id="UP000256695"/>
    </source>
</evidence>
<dbReference type="InterPro" id="IPR011577">
    <property type="entry name" value="Cyt_b561_bac/Ni-Hgenase"/>
</dbReference>
<evidence type="ECO:0000256" key="8">
    <source>
        <dbReference type="ARBA" id="ARBA00022723"/>
    </source>
</evidence>
<dbReference type="AlphaFoldDB" id="A0A3D8J280"/>
<dbReference type="InterPro" id="IPR006471">
    <property type="entry name" value="Formate_DH_gsu"/>
</dbReference>
<gene>
    <name evidence="16" type="ORF">CQA57_07585</name>
</gene>
<dbReference type="GO" id="GO:0009326">
    <property type="term" value="C:formate dehydrogenase complex"/>
    <property type="evidence" value="ECO:0007669"/>
    <property type="project" value="InterPro"/>
</dbReference>
<evidence type="ECO:0000256" key="7">
    <source>
        <dbReference type="ARBA" id="ARBA00022692"/>
    </source>
</evidence>
<dbReference type="PANTHER" id="PTHR30074">
    <property type="entry name" value="FORMATE DEHYDROGENASE, NITRATE-INDUCIBLE, CYTOCHROME B556 FDN SUBUNIT"/>
    <property type="match status" value="1"/>
</dbReference>
<keyword evidence="4" id="KW-0813">Transport</keyword>
<evidence type="ECO:0000256" key="11">
    <source>
        <dbReference type="ARBA" id="ARBA00023004"/>
    </source>
</evidence>
<dbReference type="GO" id="GO:0015944">
    <property type="term" value="P:formate oxidation"/>
    <property type="evidence" value="ECO:0007669"/>
    <property type="project" value="TreeGrafter"/>
</dbReference>
<dbReference type="GO" id="GO:0009061">
    <property type="term" value="P:anaerobic respiration"/>
    <property type="evidence" value="ECO:0007669"/>
    <property type="project" value="TreeGrafter"/>
</dbReference>
<dbReference type="GO" id="GO:0022904">
    <property type="term" value="P:respiratory electron transport chain"/>
    <property type="evidence" value="ECO:0007669"/>
    <property type="project" value="InterPro"/>
</dbReference>
<dbReference type="OrthoDB" id="9790598at2"/>
<evidence type="ECO:0000256" key="12">
    <source>
        <dbReference type="ARBA" id="ARBA00023136"/>
    </source>
</evidence>
<dbReference type="Gene3D" id="1.20.950.20">
    <property type="entry name" value="Transmembrane di-heme cytochromes, Chain C"/>
    <property type="match status" value="1"/>
</dbReference>
<dbReference type="GO" id="GO:0046872">
    <property type="term" value="F:metal ion binding"/>
    <property type="evidence" value="ECO:0007669"/>
    <property type="project" value="UniProtKB-KW"/>
</dbReference>
<accession>A0A3D8J280</accession>
<comment type="similarity">
    <text evidence="3">Belongs to the formate dehydrogenase gamma subunit family.</text>
</comment>
<evidence type="ECO:0000256" key="5">
    <source>
        <dbReference type="ARBA" id="ARBA00022475"/>
    </source>
</evidence>
<dbReference type="RefSeq" id="WP_115579637.1">
    <property type="nucleotide sequence ID" value="NZ_NXLX01000026.1"/>
</dbReference>
<feature type="domain" description="Cytochrome b561 bacterial/Ni-hydrogenase" evidence="15">
    <location>
        <begin position="134"/>
        <end position="301"/>
    </location>
</feature>